<dbReference type="InterPro" id="IPR004714">
    <property type="entry name" value="Cyt_oxidase_maturation_cbb3"/>
</dbReference>
<evidence type="ECO:0000313" key="2">
    <source>
        <dbReference type="EMBL" id="SFH43803.1"/>
    </source>
</evidence>
<dbReference type="RefSeq" id="WP_090997338.1">
    <property type="nucleotide sequence ID" value="NZ_FOPP01000012.1"/>
</dbReference>
<dbReference type="AlphaFoldDB" id="A0A1I3A150"/>
<name>A0A1I3A150_9SPHI</name>
<dbReference type="OrthoDB" id="9802763at2"/>
<accession>A0A1I3A150</accession>
<proteinExistence type="predicted"/>
<protein>
    <submittedName>
        <fullName evidence="2">Cytochrome oxidase maturation protein, cbb3-type</fullName>
    </submittedName>
</protein>
<keyword evidence="1" id="KW-1133">Transmembrane helix</keyword>
<gene>
    <name evidence="2" type="ORF">SAMN04489864_11290</name>
</gene>
<dbReference type="NCBIfam" id="TIGR00847">
    <property type="entry name" value="ccoS"/>
    <property type="match status" value="1"/>
</dbReference>
<keyword evidence="1" id="KW-0472">Membrane</keyword>
<keyword evidence="3" id="KW-1185">Reference proteome</keyword>
<keyword evidence="1" id="KW-0812">Transmembrane</keyword>
<reference evidence="2 3" key="1">
    <citation type="submission" date="2016-10" db="EMBL/GenBank/DDBJ databases">
        <authorList>
            <person name="de Groot N.N."/>
        </authorList>
    </citation>
    <scope>NUCLEOTIDE SEQUENCE [LARGE SCALE GENOMIC DNA]</scope>
    <source>
        <strain evidence="2 3">DSM 18684</strain>
    </source>
</reference>
<evidence type="ECO:0000256" key="1">
    <source>
        <dbReference type="SAM" id="Phobius"/>
    </source>
</evidence>
<dbReference type="PANTHER" id="PTHR41532:SF1">
    <property type="entry name" value="FIXS PROTEIN"/>
    <property type="match status" value="1"/>
</dbReference>
<dbReference type="Pfam" id="PF03597">
    <property type="entry name" value="FixS"/>
    <property type="match status" value="1"/>
</dbReference>
<dbReference type="PANTHER" id="PTHR41532">
    <property type="entry name" value="FIXS PROTEIN"/>
    <property type="match status" value="1"/>
</dbReference>
<dbReference type="EMBL" id="FOPP01000012">
    <property type="protein sequence ID" value="SFH43803.1"/>
    <property type="molecule type" value="Genomic_DNA"/>
</dbReference>
<organism evidence="2 3">
    <name type="scientific">Pedobacter insulae</name>
    <dbReference type="NCBI Taxonomy" id="414048"/>
    <lineage>
        <taxon>Bacteria</taxon>
        <taxon>Pseudomonadati</taxon>
        <taxon>Bacteroidota</taxon>
        <taxon>Sphingobacteriia</taxon>
        <taxon>Sphingobacteriales</taxon>
        <taxon>Sphingobacteriaceae</taxon>
        <taxon>Pedobacter</taxon>
    </lineage>
</organism>
<feature type="transmembrane region" description="Helical" evidence="1">
    <location>
        <begin position="6"/>
        <end position="26"/>
    </location>
</feature>
<dbReference type="Proteomes" id="UP000199666">
    <property type="component" value="Unassembled WGS sequence"/>
</dbReference>
<evidence type="ECO:0000313" key="3">
    <source>
        <dbReference type="Proteomes" id="UP000199666"/>
    </source>
</evidence>
<sequence length="55" mass="6267">MNILYFLVGCSVLMALIFLGAFYWSLKNGQHDDVVTPGMRVLFDEEPVDEEQVES</sequence>
<dbReference type="STRING" id="414048.SAMN04489864_11290"/>